<keyword evidence="2" id="KW-0472">Membrane</keyword>
<accession>A0A9Q0JYU6</accession>
<feature type="transmembrane region" description="Helical" evidence="2">
    <location>
        <begin position="205"/>
        <end position="227"/>
    </location>
</feature>
<dbReference type="AlphaFoldDB" id="A0A9Q0JYU6"/>
<evidence type="ECO:0000256" key="1">
    <source>
        <dbReference type="SAM" id="MobiDB-lite"/>
    </source>
</evidence>
<evidence type="ECO:0000313" key="4">
    <source>
        <dbReference type="Proteomes" id="UP001141806"/>
    </source>
</evidence>
<feature type="compositionally biased region" description="Basic and acidic residues" evidence="1">
    <location>
        <begin position="10"/>
        <end position="36"/>
    </location>
</feature>
<sequence length="237" mass="25860">MKGNQTPQKEPPRSVESALRRLKDDVPSKSSSDKLKKPLKISKKCLDSAFAAIPEDQSPRKFASTSTNSNSLLVNSSVDQNKQFSKVFELSMNRDFSVLPEISDPFDVSPSSTIVEDNQETSSGMVDFIGSVDCDTPKTGNIDVGIAINFIKEAFFQASSSSVVDLRSKKILDAVVRIVIDDLFGFQGERGRPTGIMLTQFRIRLLYPLLCLVPVSVVAIALSNLFAGSPFPDPPPT</sequence>
<dbReference type="EMBL" id="JAMYWD010000011">
    <property type="protein sequence ID" value="KAJ4956941.1"/>
    <property type="molecule type" value="Genomic_DNA"/>
</dbReference>
<comment type="caution">
    <text evidence="3">The sequence shown here is derived from an EMBL/GenBank/DDBJ whole genome shotgun (WGS) entry which is preliminary data.</text>
</comment>
<proteinExistence type="predicted"/>
<evidence type="ECO:0000256" key="2">
    <source>
        <dbReference type="SAM" id="Phobius"/>
    </source>
</evidence>
<dbReference type="OrthoDB" id="1063472at2759"/>
<protein>
    <submittedName>
        <fullName evidence="3">Uncharacterized protein</fullName>
    </submittedName>
</protein>
<keyword evidence="2" id="KW-1133">Transmembrane helix</keyword>
<dbReference type="Proteomes" id="UP001141806">
    <property type="component" value="Unassembled WGS sequence"/>
</dbReference>
<keyword evidence="4" id="KW-1185">Reference proteome</keyword>
<gene>
    <name evidence="3" type="ORF">NE237_013724</name>
</gene>
<keyword evidence="2" id="KW-0812">Transmembrane</keyword>
<feature type="region of interest" description="Disordered" evidence="1">
    <location>
        <begin position="1"/>
        <end position="37"/>
    </location>
</feature>
<name>A0A9Q0JYU6_9MAGN</name>
<reference evidence="3" key="1">
    <citation type="journal article" date="2023" name="Plant J.">
        <title>The genome of the king protea, Protea cynaroides.</title>
        <authorList>
            <person name="Chang J."/>
            <person name="Duong T.A."/>
            <person name="Schoeman C."/>
            <person name="Ma X."/>
            <person name="Roodt D."/>
            <person name="Barker N."/>
            <person name="Li Z."/>
            <person name="Van de Peer Y."/>
            <person name="Mizrachi E."/>
        </authorList>
    </citation>
    <scope>NUCLEOTIDE SEQUENCE</scope>
    <source>
        <tissue evidence="3">Young leaves</tissue>
    </source>
</reference>
<evidence type="ECO:0000313" key="3">
    <source>
        <dbReference type="EMBL" id="KAJ4956941.1"/>
    </source>
</evidence>
<organism evidence="3 4">
    <name type="scientific">Protea cynaroides</name>
    <dbReference type="NCBI Taxonomy" id="273540"/>
    <lineage>
        <taxon>Eukaryota</taxon>
        <taxon>Viridiplantae</taxon>
        <taxon>Streptophyta</taxon>
        <taxon>Embryophyta</taxon>
        <taxon>Tracheophyta</taxon>
        <taxon>Spermatophyta</taxon>
        <taxon>Magnoliopsida</taxon>
        <taxon>Proteales</taxon>
        <taxon>Proteaceae</taxon>
        <taxon>Protea</taxon>
    </lineage>
</organism>